<organism evidence="2 3">
    <name type="scientific">Geodermatophilus normandii</name>
    <dbReference type="NCBI Taxonomy" id="1137989"/>
    <lineage>
        <taxon>Bacteria</taxon>
        <taxon>Bacillati</taxon>
        <taxon>Actinomycetota</taxon>
        <taxon>Actinomycetes</taxon>
        <taxon>Geodermatophilales</taxon>
        <taxon>Geodermatophilaceae</taxon>
        <taxon>Geodermatophilus</taxon>
    </lineage>
</organism>
<feature type="compositionally biased region" description="Basic and acidic residues" evidence="1">
    <location>
        <begin position="90"/>
        <end position="99"/>
    </location>
</feature>
<evidence type="ECO:0000313" key="2">
    <source>
        <dbReference type="EMBL" id="PWW21660.1"/>
    </source>
</evidence>
<name>A0A317QJ68_9ACTN</name>
<reference evidence="3" key="1">
    <citation type="submission" date="2018-05" db="EMBL/GenBank/DDBJ databases">
        <authorList>
            <person name="Klenk H.-P."/>
            <person name="Huntemann M."/>
            <person name="Clum A."/>
            <person name="Pillay M."/>
            <person name="Palaniappan K."/>
            <person name="Varghese N."/>
            <person name="Mikhailova N."/>
            <person name="Stamatis D."/>
            <person name="Reddy T."/>
            <person name="Daum C."/>
            <person name="Shapiro N."/>
            <person name="Ivanova N."/>
            <person name="Kyrpides N."/>
            <person name="Woyke T."/>
        </authorList>
    </citation>
    <scope>NUCLEOTIDE SEQUENCE [LARGE SCALE GENOMIC DNA]</scope>
    <source>
        <strain evidence="3">DSM 45417</strain>
    </source>
</reference>
<proteinExistence type="predicted"/>
<evidence type="ECO:0000313" key="3">
    <source>
        <dbReference type="Proteomes" id="UP000246661"/>
    </source>
</evidence>
<feature type="region of interest" description="Disordered" evidence="1">
    <location>
        <begin position="78"/>
        <end position="99"/>
    </location>
</feature>
<sequence length="99" mass="10684">MSRAPREETELSDVETALVEAGSDEQDAVLLFVGGPLDGRVEVRAARHGAPLPTVTHVHLHGGPKVVSRYDLQPLPGAAGVYHLRPPVRQPDRDEHPAD</sequence>
<dbReference type="RefSeq" id="WP_245899647.1">
    <property type="nucleotide sequence ID" value="NZ_QGTX01000001.1"/>
</dbReference>
<dbReference type="EMBL" id="QGTX01000001">
    <property type="protein sequence ID" value="PWW21660.1"/>
    <property type="molecule type" value="Genomic_DNA"/>
</dbReference>
<comment type="caution">
    <text evidence="2">The sequence shown here is derived from an EMBL/GenBank/DDBJ whole genome shotgun (WGS) entry which is preliminary data.</text>
</comment>
<evidence type="ECO:0000256" key="1">
    <source>
        <dbReference type="SAM" id="MobiDB-lite"/>
    </source>
</evidence>
<dbReference type="AlphaFoldDB" id="A0A317QJ68"/>
<accession>A0A317QJ68</accession>
<gene>
    <name evidence="2" type="ORF">JD79_00795</name>
</gene>
<keyword evidence="3" id="KW-1185">Reference proteome</keyword>
<dbReference type="Proteomes" id="UP000246661">
    <property type="component" value="Unassembled WGS sequence"/>
</dbReference>
<protein>
    <submittedName>
        <fullName evidence="2">Uncharacterized protein</fullName>
    </submittedName>
</protein>